<dbReference type="GO" id="GO:0005794">
    <property type="term" value="C:Golgi apparatus"/>
    <property type="evidence" value="ECO:0007669"/>
    <property type="project" value="TreeGrafter"/>
</dbReference>
<reference evidence="7 8" key="1">
    <citation type="submission" date="2018-06" db="EMBL/GenBank/DDBJ databases">
        <title>Genome analysis of cellulolytic fungus Trichoderma lentiforme CFAM-422.</title>
        <authorList>
            <person name="Steindorff A.S."/>
            <person name="Formighieri E.F."/>
            <person name="Midorikawa G.E.O."/>
            <person name="Tamietti M.S."/>
            <person name="Ramos E.Z."/>
            <person name="Silva A.S."/>
            <person name="Bon E.P.S."/>
            <person name="Mendes T.D."/>
            <person name="Damaso M.C.T."/>
            <person name="Favaro L.C.L."/>
        </authorList>
    </citation>
    <scope>NUCLEOTIDE SEQUENCE [LARGE SCALE GENOMIC DNA]</scope>
    <source>
        <strain evidence="7 8">CFAM-422</strain>
    </source>
</reference>
<proteinExistence type="predicted"/>
<evidence type="ECO:0000256" key="3">
    <source>
        <dbReference type="ARBA" id="ARBA00022989"/>
    </source>
</evidence>
<gene>
    <name evidence="7" type="ORF">CFAM422_002625</name>
</gene>
<feature type="compositionally biased region" description="Basic and acidic residues" evidence="5">
    <location>
        <begin position="267"/>
        <end position="299"/>
    </location>
</feature>
<dbReference type="InterPro" id="IPR004895">
    <property type="entry name" value="Prenylated_rab_accept_PRA1"/>
</dbReference>
<comment type="subcellular location">
    <subcellularLocation>
        <location evidence="1">Membrane</location>
        <topology evidence="1">Multi-pass membrane protein</topology>
    </subcellularLocation>
</comment>
<dbReference type="Pfam" id="PF03208">
    <property type="entry name" value="PRA1"/>
    <property type="match status" value="1"/>
</dbReference>
<keyword evidence="8" id="KW-1185">Reference proteome</keyword>
<accession>A0A9P5CEV7</accession>
<evidence type="ECO:0000313" key="8">
    <source>
        <dbReference type="Proteomes" id="UP000801864"/>
    </source>
</evidence>
<feature type="compositionally biased region" description="Polar residues" evidence="5">
    <location>
        <begin position="323"/>
        <end position="339"/>
    </location>
</feature>
<feature type="transmembrane region" description="Helical" evidence="6">
    <location>
        <begin position="124"/>
        <end position="149"/>
    </location>
</feature>
<protein>
    <submittedName>
        <fullName evidence="7">Prenylated Rab acceptor 1</fullName>
    </submittedName>
</protein>
<evidence type="ECO:0000256" key="4">
    <source>
        <dbReference type="ARBA" id="ARBA00023136"/>
    </source>
</evidence>
<evidence type="ECO:0000256" key="6">
    <source>
        <dbReference type="SAM" id="Phobius"/>
    </source>
</evidence>
<dbReference type="PANTHER" id="PTHR19317">
    <property type="entry name" value="PRENYLATED RAB ACCEPTOR 1-RELATED"/>
    <property type="match status" value="1"/>
</dbReference>
<evidence type="ECO:0000256" key="5">
    <source>
        <dbReference type="SAM" id="MobiDB-lite"/>
    </source>
</evidence>
<evidence type="ECO:0000256" key="1">
    <source>
        <dbReference type="ARBA" id="ARBA00004141"/>
    </source>
</evidence>
<evidence type="ECO:0000313" key="7">
    <source>
        <dbReference type="EMBL" id="KAF3074955.1"/>
    </source>
</evidence>
<feature type="region of interest" description="Disordered" evidence="5">
    <location>
        <begin position="168"/>
        <end position="254"/>
    </location>
</feature>
<comment type="caution">
    <text evidence="7">The sequence shown here is derived from an EMBL/GenBank/DDBJ whole genome shotgun (WGS) entry which is preliminary data.</text>
</comment>
<name>A0A9P5CEV7_9HYPO</name>
<dbReference type="EMBL" id="QLNT01000004">
    <property type="protein sequence ID" value="KAF3074955.1"/>
    <property type="molecule type" value="Genomic_DNA"/>
</dbReference>
<feature type="region of interest" description="Disordered" evidence="5">
    <location>
        <begin position="267"/>
        <end position="519"/>
    </location>
</feature>
<sequence length="519" mass="57716">MSRIQIPLDLITSRLNLGERFQGLRAGPLSGRFSNLRPISEFFDFKRLSKPANFAEVQSRVNYNLGHFSSNYAVLFLMLSIYALLTNWLLLFDIIFVIGGMFLISKLDGRDLEIGTFKATTSQLWTGLLVVSIPIGLIASPFSTLLWLIGASGASILGHASGLNGRPRAPKFAPQWGRPSRRGRRETSGDAAQYGGRVEELVSDDDGMEGNRENGMVRRKHRRYDTEDEEGSSSGDSYDEDYSDDGEQDEDDKEEALVQKALYRIEKAQAKGRTDVRLSKEEVAALERRQRRMEEEERRNRRRRQERVAIPLAQFESMARLSVSRQASGSGSLSRQPSGSDALEEDEASPQMGYFPPPSSSRPRPKSGISTSRPSSIHEDISKDPFQYQTAGPRASHAPKRHGSGQSDLSSMSRRGRPGSTSGWSQQGSSRRQSSEETSEELALADESPSQIVKGREEIVVEVEPESPPGREKASSRTRSTTRKRIEPAPTRRTTSSRTTTGSGTSTGVRRKRREGEAR</sequence>
<keyword evidence="4 6" id="KW-0472">Membrane</keyword>
<organism evidence="7 8">
    <name type="scientific">Trichoderma lentiforme</name>
    <dbReference type="NCBI Taxonomy" id="1567552"/>
    <lineage>
        <taxon>Eukaryota</taxon>
        <taxon>Fungi</taxon>
        <taxon>Dikarya</taxon>
        <taxon>Ascomycota</taxon>
        <taxon>Pezizomycotina</taxon>
        <taxon>Sordariomycetes</taxon>
        <taxon>Hypocreomycetidae</taxon>
        <taxon>Hypocreales</taxon>
        <taxon>Hypocreaceae</taxon>
        <taxon>Trichoderma</taxon>
    </lineage>
</organism>
<feature type="compositionally biased region" description="Polar residues" evidence="5">
    <location>
        <begin position="404"/>
        <end position="413"/>
    </location>
</feature>
<keyword evidence="2 6" id="KW-0812">Transmembrane</keyword>
<dbReference type="GO" id="GO:0016020">
    <property type="term" value="C:membrane"/>
    <property type="evidence" value="ECO:0007669"/>
    <property type="project" value="UniProtKB-SubCell"/>
</dbReference>
<dbReference type="AlphaFoldDB" id="A0A9P5CEV7"/>
<feature type="compositionally biased region" description="Low complexity" evidence="5">
    <location>
        <begin position="419"/>
        <end position="432"/>
    </location>
</feature>
<feature type="transmembrane region" description="Helical" evidence="6">
    <location>
        <begin position="72"/>
        <end position="104"/>
    </location>
</feature>
<dbReference type="Proteomes" id="UP000801864">
    <property type="component" value="Unassembled WGS sequence"/>
</dbReference>
<feature type="compositionally biased region" description="Acidic residues" evidence="5">
    <location>
        <begin position="226"/>
        <end position="254"/>
    </location>
</feature>
<dbReference type="PANTHER" id="PTHR19317:SF0">
    <property type="entry name" value="PRENYLATED RAB ACCEPTOR PROTEIN 1"/>
    <property type="match status" value="1"/>
</dbReference>
<evidence type="ECO:0000256" key="2">
    <source>
        <dbReference type="ARBA" id="ARBA00022692"/>
    </source>
</evidence>
<keyword evidence="3 6" id="KW-1133">Transmembrane helix</keyword>
<feature type="compositionally biased region" description="Low complexity" evidence="5">
    <location>
        <begin position="491"/>
        <end position="508"/>
    </location>
</feature>